<protein>
    <submittedName>
        <fullName evidence="1">Uncharacterized protein</fullName>
    </submittedName>
</protein>
<reference evidence="1" key="1">
    <citation type="journal article" date="2015" name="Nature">
        <title>Complex archaea that bridge the gap between prokaryotes and eukaryotes.</title>
        <authorList>
            <person name="Spang A."/>
            <person name="Saw J.H."/>
            <person name="Jorgensen S.L."/>
            <person name="Zaremba-Niedzwiedzka K."/>
            <person name="Martijn J."/>
            <person name="Lind A.E."/>
            <person name="van Eijk R."/>
            <person name="Schleper C."/>
            <person name="Guy L."/>
            <person name="Ettema T.J."/>
        </authorList>
    </citation>
    <scope>NUCLEOTIDE SEQUENCE</scope>
</reference>
<feature type="non-terminal residue" evidence="1">
    <location>
        <position position="1"/>
    </location>
</feature>
<dbReference type="EMBL" id="LAZR01026243">
    <property type="protein sequence ID" value="KKL69330.1"/>
    <property type="molecule type" value="Genomic_DNA"/>
</dbReference>
<name>A0A0F9GIT1_9ZZZZ</name>
<proteinExistence type="predicted"/>
<sequence length="23" mass="2484">ISQRIANLTSAVLNLAQTLEAKE</sequence>
<gene>
    <name evidence="1" type="ORF">LCGC14_2115980</name>
</gene>
<dbReference type="AlphaFoldDB" id="A0A0F9GIT1"/>
<evidence type="ECO:0000313" key="1">
    <source>
        <dbReference type="EMBL" id="KKL69330.1"/>
    </source>
</evidence>
<organism evidence="1">
    <name type="scientific">marine sediment metagenome</name>
    <dbReference type="NCBI Taxonomy" id="412755"/>
    <lineage>
        <taxon>unclassified sequences</taxon>
        <taxon>metagenomes</taxon>
        <taxon>ecological metagenomes</taxon>
    </lineage>
</organism>
<accession>A0A0F9GIT1</accession>
<comment type="caution">
    <text evidence="1">The sequence shown here is derived from an EMBL/GenBank/DDBJ whole genome shotgun (WGS) entry which is preliminary data.</text>
</comment>